<dbReference type="EMBL" id="LAZR01002794">
    <property type="protein sequence ID" value="KKN25538.1"/>
    <property type="molecule type" value="Genomic_DNA"/>
</dbReference>
<comment type="caution">
    <text evidence="1">The sequence shown here is derived from an EMBL/GenBank/DDBJ whole genome shotgun (WGS) entry which is preliminary data.</text>
</comment>
<dbReference type="AlphaFoldDB" id="A0A0F9S849"/>
<reference evidence="1" key="1">
    <citation type="journal article" date="2015" name="Nature">
        <title>Complex archaea that bridge the gap between prokaryotes and eukaryotes.</title>
        <authorList>
            <person name="Spang A."/>
            <person name="Saw J.H."/>
            <person name="Jorgensen S.L."/>
            <person name="Zaremba-Niedzwiedzka K."/>
            <person name="Martijn J."/>
            <person name="Lind A.E."/>
            <person name="van Eijk R."/>
            <person name="Schleper C."/>
            <person name="Guy L."/>
            <person name="Ettema T.J."/>
        </authorList>
    </citation>
    <scope>NUCLEOTIDE SEQUENCE</scope>
</reference>
<accession>A0A0F9S849</accession>
<dbReference type="PROSITE" id="PS51257">
    <property type="entry name" value="PROKAR_LIPOPROTEIN"/>
    <property type="match status" value="1"/>
</dbReference>
<evidence type="ECO:0000313" key="1">
    <source>
        <dbReference type="EMBL" id="KKN25538.1"/>
    </source>
</evidence>
<organism evidence="1">
    <name type="scientific">marine sediment metagenome</name>
    <dbReference type="NCBI Taxonomy" id="412755"/>
    <lineage>
        <taxon>unclassified sequences</taxon>
        <taxon>metagenomes</taxon>
        <taxon>ecological metagenomes</taxon>
    </lineage>
</organism>
<gene>
    <name evidence="1" type="ORF">LCGC14_0883760</name>
</gene>
<sequence length="199" mass="20677">MKEVRLFCVLVLVLAVFVGAGCINTGTHSLAKPVLDGDGNPTVIHAQVARSINVTRPALGKDGEILLGPDGSVLEEIRIETPIPDGNGSFLLLPGDAVRMVKIRARNKAMGGAAATGLQNNVMIEGRGITFATGSAVDEMSTPEILPSIVEGVIQSLASAGVIGITGGTLDADSFRIWFDSLTDEEQQDLIESILAGGN</sequence>
<name>A0A0F9S849_9ZZZZ</name>
<protein>
    <submittedName>
        <fullName evidence="1">Uncharacterized protein</fullName>
    </submittedName>
</protein>
<proteinExistence type="predicted"/>